<dbReference type="Proteomes" id="UP000326857">
    <property type="component" value="Unassembled WGS sequence"/>
</dbReference>
<gene>
    <name evidence="1" type="ORF">SPHINGO391_390377</name>
</gene>
<proteinExistence type="predicted"/>
<organism evidence="1 2">
    <name type="scientific">Sphingomonas aurantiaca</name>
    <dbReference type="NCBI Taxonomy" id="185949"/>
    <lineage>
        <taxon>Bacteria</taxon>
        <taxon>Pseudomonadati</taxon>
        <taxon>Pseudomonadota</taxon>
        <taxon>Alphaproteobacteria</taxon>
        <taxon>Sphingomonadales</taxon>
        <taxon>Sphingomonadaceae</taxon>
        <taxon>Sphingomonas</taxon>
    </lineage>
</organism>
<name>A0A5E7YTF8_9SPHN</name>
<evidence type="ECO:0000313" key="1">
    <source>
        <dbReference type="EMBL" id="VVT09996.1"/>
    </source>
</evidence>
<dbReference type="AlphaFoldDB" id="A0A5E7YTF8"/>
<accession>A0A5E7YTF8</accession>
<dbReference type="EMBL" id="CABVLI010000033">
    <property type="protein sequence ID" value="VVT09996.1"/>
    <property type="molecule type" value="Genomic_DNA"/>
</dbReference>
<sequence>MSGVSRQGGGLGRSFRRLAHSRELETKLGRRALKICDVFQRGFGLARRNRGTFFARAGERIGNRAGDVAQLNAERHDTGPKARFGAVLLGQHDHDRTEDPGHRVQDVRMAILVRADAIDPDCITNGDARTIELRTIAGEACVWGASFGLADLSPASGLNRPLRSVSKAPFVCGKRPTTHDGKHRLTFLMRANLATGMFARMWTSTTARGGNAVDARCRNGSRETD</sequence>
<reference evidence="1 2" key="1">
    <citation type="submission" date="2019-09" db="EMBL/GenBank/DDBJ databases">
        <authorList>
            <person name="Dittami M. S."/>
        </authorList>
    </citation>
    <scope>NUCLEOTIDE SEQUENCE [LARGE SCALE GENOMIC DNA]</scope>
    <source>
        <strain evidence="1">SPHINGO391</strain>
    </source>
</reference>
<evidence type="ECO:0000313" key="2">
    <source>
        <dbReference type="Proteomes" id="UP000326857"/>
    </source>
</evidence>
<protein>
    <submittedName>
        <fullName evidence="1">Uncharacterized protein</fullName>
    </submittedName>
</protein>